<evidence type="ECO:0000313" key="18">
    <source>
        <dbReference type="Proteomes" id="UP000081671"/>
    </source>
</evidence>
<comment type="function">
    <text evidence="12">Acts as one of several non-catalytic accessory components of the cytoplasmic dynein 2 complex (dynein-2 complex), a motor protein complex that drives the movement of cargos along microtubules within cilia and flagella in concert with the intraflagellar transport (IFT) system. DYNC2I1 plays a major role in retrograde ciliary protein trafficking in cilia and flagella. Also requires to maintain a functional transition zone.</text>
</comment>
<feature type="region of interest" description="Disordered" evidence="17">
    <location>
        <begin position="298"/>
        <end position="614"/>
    </location>
</feature>
<dbReference type="InterPro" id="IPR036322">
    <property type="entry name" value="WD40_repeat_dom_sf"/>
</dbReference>
<dbReference type="InParanoid" id="A0A1S3GLH7"/>
<feature type="compositionally biased region" description="Basic and acidic residues" evidence="17">
    <location>
        <begin position="382"/>
        <end position="538"/>
    </location>
</feature>
<dbReference type="SMART" id="SM00320">
    <property type="entry name" value="WD40"/>
    <property type="match status" value="3"/>
</dbReference>
<comment type="similarity">
    <text evidence="3">Belongs to the dynein light intermediate chain family.</text>
</comment>
<name>A0A1S3GLH7_DIPOR</name>
<dbReference type="GeneID" id="105998813"/>
<keyword evidence="9" id="KW-0969">Cilium</keyword>
<keyword evidence="8" id="KW-0970">Cilium biogenesis/degradation</keyword>
<dbReference type="GO" id="GO:0045504">
    <property type="term" value="F:dynein heavy chain binding"/>
    <property type="evidence" value="ECO:0007669"/>
    <property type="project" value="InterPro"/>
</dbReference>
<dbReference type="InterPro" id="IPR001680">
    <property type="entry name" value="WD40_rpt"/>
</dbReference>
<gene>
    <name evidence="19" type="primary">Wdr60</name>
</gene>
<dbReference type="FunFam" id="2.130.10.10:FF:001197">
    <property type="entry name" value="WD repeat domain 60"/>
    <property type="match status" value="1"/>
</dbReference>
<dbReference type="CTD" id="55112"/>
<feature type="compositionally biased region" description="Basic and acidic residues" evidence="17">
    <location>
        <begin position="602"/>
        <end position="614"/>
    </location>
</feature>
<keyword evidence="11" id="KW-0966">Cell projection</keyword>
<dbReference type="OrthoDB" id="2162425at2759"/>
<keyword evidence="5" id="KW-0597">Phosphoprotein</keyword>
<evidence type="ECO:0000256" key="12">
    <source>
        <dbReference type="ARBA" id="ARBA00058820"/>
    </source>
</evidence>
<evidence type="ECO:0000256" key="8">
    <source>
        <dbReference type="ARBA" id="ARBA00022794"/>
    </source>
</evidence>
<keyword evidence="10" id="KW-0206">Cytoskeleton</keyword>
<dbReference type="InterPro" id="IPR015943">
    <property type="entry name" value="WD40/YVTN_repeat-like_dom_sf"/>
</dbReference>
<feature type="compositionally biased region" description="Basic and acidic residues" evidence="17">
    <location>
        <begin position="298"/>
        <end position="373"/>
    </location>
</feature>
<sequence>MSAVSVVSVRVSRVSRVSRISPCQPVSVRVGHVSRVSPCQSMSAVSVVSAVSVCVSPCQLCQSVSVCVSRVNHVSRVSRVSPCQPVSVVSVCVSRVSPCQSCQPVSAMSVRVSLCQSCQFVSAVSVMSAVSVRVSRVSGVSRVSPCQFVSVRVSRVNPCQSLSAVSVVPARVSCANPCQPCQSASAVAVHVSRVSRVNPCQPVSVRVSRVNLCQSVSAMSVHVGDDIVNAIPDAGSTGLETVLGQRRTKDDTWKAEDLRKHLWAVQSGSPKEDKKHRDKKLHKDSELDLLEYKEHKYRDPDRDARHRDLYTSKENPYGERDREKHREKRKDTKDREKEKLKEKHREQDAERLHGRGKDREKERDRRPRKDEIKQTAAYHNILVREARDRQLLDRADKKTRSGSKVRIEEKERRDEDSERVDEDRERRYRERKLQYGDNKDNPLKFWLYKEEDERKHRKPREVDREKKHQEKGSTREKREKHSKEKGNFLTDKEGEERHREKRHRDLDDERHRNHTERKERLSKEEHKKKEPKRSREEGASLWTLPQHQEGEEPVEIEKEASDLQNAGPDEISANFEDDFEDYEDDFEVCDGDDDESNYDPDSQEKSEELPPAQKREIQEIQKAINAENERIGELSSKRFPKQSRMEYEKQSRADANISPSRTPVCGIFVDFATASHRQKSRSQALKQKTRSTKLLRLIDLDFSFTFSLLDLPPVNEYDMYIRNFGKKNTKQAYVQYNEDNVERDIQTEDIETREVWTQHPGESALVSGGSRDRGLSDATIVPKIDTQRLSSFLRAACQVVAVLLEEDRLSVRPSWQLTAEDNSLHVSDSSCQLNTDLPFLQNREVLCLHASQVQRQTVVSVHDVPRRASFPPLDSRLLLCVWDIWQPSGPQKALICESKVTCCCFSPFKAFLLFAGTVHGSVVVWDLREDSRIHHYVRLSNCSWTFRTPTFSTDGILTSVNHRSSLRAIEPVATSVYRKQSFVLSPFTTQEEMSGLSFHIASLDESGILNMWVVVELPKADNAGSMSDLGLLPGGRIKLVHSSVIQLGNSLHRKDSEFWGPTQTLSVKFLPSDSNHFIVGTDLGFISHGTRQDVKVSPKLFKPQQHGMRPVKVNVIDFSPFGEPIFLAGCSDGSIRLHQLASEWPLAQWDNSTEGSAICSLQWSPTRPAVFLAQDAASRVYIWDLLESDLGPVATQLISPDRLLAMTVTGESDKAGGSFLALALARASGAVDIQYLKRQWTVPKADEQSQLHLLLQEGLWSREHPRRGPRGPPRT</sequence>
<keyword evidence="7" id="KW-0677">Repeat</keyword>
<dbReference type="Gene3D" id="2.130.10.10">
    <property type="entry name" value="YVTN repeat-like/Quinoprotein amine dehydrogenase"/>
    <property type="match status" value="2"/>
</dbReference>
<dbReference type="GO" id="GO:0045503">
    <property type="term" value="F:dynein light chain binding"/>
    <property type="evidence" value="ECO:0007669"/>
    <property type="project" value="InterPro"/>
</dbReference>
<dbReference type="PANTHER" id="PTHR16022">
    <property type="entry name" value="WD REPEAT DOMAIN 60"/>
    <property type="match status" value="1"/>
</dbReference>
<keyword evidence="6" id="KW-0853">WD repeat</keyword>
<dbReference type="FunFam" id="2.130.10.10:FF:000979">
    <property type="entry name" value="WD repeat domain 60"/>
    <property type="match status" value="1"/>
</dbReference>
<comment type="subunit">
    <text evidence="13">Intermediate chain of the cytoplasmic dynein complex 2, a multisubunit complex, composed at least of eleven different proteins. The cytoplasmic dynein 2 complex consists of two catalytic heavy chains (HCs) and a number of non-catalytic subunits presented by intermediate chains (ICs), light intermediate chains (LICs) and light chains (LCs). Among them, a heavy chain (DYNC2H1), two intermediate chains (DYNC2I2 and DYNC2I1), a light intermediate chain (DYNC2LI1), and a light chain (DYNLT2B) are unique to the cytoplasmic dynein complex 2, but a subset of the light chains are also shared by dynein-1 and dynein-2 complexes. Interacts with DYNC2I2; their C-terminal domains each bind a copy of the heavy chain, and their extended N-terminal regions are held together by an array of light chain dimers. Interacts with DYNLT2B. Interacts (via the N-terminal half) with DYNLT2B-DYNLT1 dimer or with DYNLT2B-DYNLT3 dimer; this interaction is crucial for retrograde trafficking of ciliary proteins.</text>
</comment>
<evidence type="ECO:0000256" key="13">
    <source>
        <dbReference type="ARBA" id="ARBA00065897"/>
    </source>
</evidence>
<dbReference type="KEGG" id="dord:105998813"/>
<evidence type="ECO:0000256" key="5">
    <source>
        <dbReference type="ARBA" id="ARBA00022553"/>
    </source>
</evidence>
<evidence type="ECO:0000256" key="4">
    <source>
        <dbReference type="ARBA" id="ARBA00022490"/>
    </source>
</evidence>
<evidence type="ECO:0000256" key="3">
    <source>
        <dbReference type="ARBA" id="ARBA00006831"/>
    </source>
</evidence>
<evidence type="ECO:0000256" key="7">
    <source>
        <dbReference type="ARBA" id="ARBA00022737"/>
    </source>
</evidence>
<evidence type="ECO:0000256" key="17">
    <source>
        <dbReference type="SAM" id="MobiDB-lite"/>
    </source>
</evidence>
<dbReference type="FunCoup" id="A0A1S3GLH7">
    <property type="interactions" value="923"/>
</dbReference>
<dbReference type="Proteomes" id="UP000081671">
    <property type="component" value="Unplaced"/>
</dbReference>
<comment type="subcellular location">
    <subcellularLocation>
        <location evidence="1">Cell projection</location>
        <location evidence="1">Cilium</location>
    </subcellularLocation>
    <subcellularLocation>
        <location evidence="2">Cytoplasm</location>
        <location evidence="2">Cytoskeleton</location>
        <location evidence="2">Microtubule organizing center</location>
        <location evidence="2">Centrosome</location>
    </subcellularLocation>
</comment>
<dbReference type="InterPro" id="IPR042505">
    <property type="entry name" value="DYNC2I1"/>
</dbReference>
<accession>A0A1S3GLH7</accession>
<keyword evidence="18" id="KW-1185">Reference proteome</keyword>
<evidence type="ECO:0000256" key="15">
    <source>
        <dbReference type="ARBA" id="ARBA00075740"/>
    </source>
</evidence>
<evidence type="ECO:0000256" key="16">
    <source>
        <dbReference type="ARBA" id="ARBA00079714"/>
    </source>
</evidence>
<reference evidence="19" key="1">
    <citation type="submission" date="2025-08" db="UniProtKB">
        <authorList>
            <consortium name="RefSeq"/>
        </authorList>
    </citation>
    <scope>IDENTIFICATION</scope>
    <source>
        <tissue evidence="19">Kidney</tissue>
    </source>
</reference>
<dbReference type="AlphaFoldDB" id="A0A1S3GLH7"/>
<dbReference type="GO" id="GO:0005813">
    <property type="term" value="C:centrosome"/>
    <property type="evidence" value="ECO:0007669"/>
    <property type="project" value="UniProtKB-SubCell"/>
</dbReference>
<protein>
    <recommendedName>
        <fullName evidence="14">Cytoplasmic dynein 2 intermediate chain 1</fullName>
    </recommendedName>
    <alternativeName>
        <fullName evidence="16">Dynein 2 intermediate chain 1</fullName>
    </alternativeName>
    <alternativeName>
        <fullName evidence="15">WD repeat-containing protein 60</fullName>
    </alternativeName>
</protein>
<dbReference type="RefSeq" id="XP_012889089.1">
    <property type="nucleotide sequence ID" value="XM_013033635.1"/>
</dbReference>
<evidence type="ECO:0000256" key="10">
    <source>
        <dbReference type="ARBA" id="ARBA00023212"/>
    </source>
</evidence>
<organism evidence="18 19">
    <name type="scientific">Dipodomys ordii</name>
    <name type="common">Ord's kangaroo rat</name>
    <dbReference type="NCBI Taxonomy" id="10020"/>
    <lineage>
        <taxon>Eukaryota</taxon>
        <taxon>Metazoa</taxon>
        <taxon>Chordata</taxon>
        <taxon>Craniata</taxon>
        <taxon>Vertebrata</taxon>
        <taxon>Euteleostomi</taxon>
        <taxon>Mammalia</taxon>
        <taxon>Eutheria</taxon>
        <taxon>Euarchontoglires</taxon>
        <taxon>Glires</taxon>
        <taxon>Rodentia</taxon>
        <taxon>Castorimorpha</taxon>
        <taxon>Heteromyidae</taxon>
        <taxon>Dipodomyinae</taxon>
        <taxon>Dipodomys</taxon>
    </lineage>
</organism>
<evidence type="ECO:0000256" key="2">
    <source>
        <dbReference type="ARBA" id="ARBA00004300"/>
    </source>
</evidence>
<dbReference type="GO" id="GO:0005929">
    <property type="term" value="C:cilium"/>
    <property type="evidence" value="ECO:0007669"/>
    <property type="project" value="UniProtKB-SubCell"/>
</dbReference>
<dbReference type="Pfam" id="PF00400">
    <property type="entry name" value="WD40"/>
    <property type="match status" value="1"/>
</dbReference>
<dbReference type="GO" id="GO:0005868">
    <property type="term" value="C:cytoplasmic dynein complex"/>
    <property type="evidence" value="ECO:0007669"/>
    <property type="project" value="InterPro"/>
</dbReference>
<dbReference type="SUPFAM" id="SSF50978">
    <property type="entry name" value="WD40 repeat-like"/>
    <property type="match status" value="1"/>
</dbReference>
<evidence type="ECO:0000256" key="6">
    <source>
        <dbReference type="ARBA" id="ARBA00022574"/>
    </source>
</evidence>
<dbReference type="GO" id="GO:0042073">
    <property type="term" value="P:intraciliary transport"/>
    <property type="evidence" value="ECO:0007669"/>
    <property type="project" value="InterPro"/>
</dbReference>
<feature type="compositionally biased region" description="Acidic residues" evidence="17">
    <location>
        <begin position="575"/>
        <end position="598"/>
    </location>
</feature>
<keyword evidence="4" id="KW-0963">Cytoplasm</keyword>
<evidence type="ECO:0000256" key="9">
    <source>
        <dbReference type="ARBA" id="ARBA00023069"/>
    </source>
</evidence>
<dbReference type="STRING" id="10020.ENSDORP00000006229"/>
<proteinExistence type="inferred from homology"/>
<dbReference type="PANTHER" id="PTHR16022:SF0">
    <property type="entry name" value="CYTOPLASMIC DYNEIN 2 INTERMEDIATE CHAIN 1"/>
    <property type="match status" value="1"/>
</dbReference>
<evidence type="ECO:0000256" key="14">
    <source>
        <dbReference type="ARBA" id="ARBA00072501"/>
    </source>
</evidence>
<evidence type="ECO:0000313" key="19">
    <source>
        <dbReference type="RefSeq" id="XP_012889089.1"/>
    </source>
</evidence>
<evidence type="ECO:0000256" key="11">
    <source>
        <dbReference type="ARBA" id="ARBA00023273"/>
    </source>
</evidence>
<evidence type="ECO:0000256" key="1">
    <source>
        <dbReference type="ARBA" id="ARBA00004138"/>
    </source>
</evidence>